<dbReference type="OrthoDB" id="1119488at2"/>
<dbReference type="PROSITE" id="PS51257">
    <property type="entry name" value="PROKAR_LIPOPROTEIN"/>
    <property type="match status" value="1"/>
</dbReference>
<evidence type="ECO:0000313" key="2">
    <source>
        <dbReference type="EMBL" id="EAR15717.1"/>
    </source>
</evidence>
<evidence type="ECO:0008006" key="4">
    <source>
        <dbReference type="Google" id="ProtNLM"/>
    </source>
</evidence>
<name>A4CLG8_ROBBH</name>
<dbReference type="InterPro" id="IPR046144">
    <property type="entry name" value="DUF6146"/>
</dbReference>
<dbReference type="EMBL" id="CP001712">
    <property type="protein sequence ID" value="EAR15717.1"/>
    <property type="molecule type" value="Genomic_DNA"/>
</dbReference>
<gene>
    <name evidence="2" type="ordered locus">RB2501_15354</name>
</gene>
<dbReference type="STRING" id="313596.RB2501_15354"/>
<feature type="chain" id="PRO_5002667509" description="Lipoprotein" evidence="1">
    <location>
        <begin position="27"/>
        <end position="150"/>
    </location>
</feature>
<dbReference type="eggNOG" id="ENOG503199U">
    <property type="taxonomic scope" value="Bacteria"/>
</dbReference>
<dbReference type="Pfam" id="PF19643">
    <property type="entry name" value="DUF6146"/>
    <property type="match status" value="1"/>
</dbReference>
<dbReference type="AlphaFoldDB" id="A4CLG8"/>
<dbReference type="KEGG" id="rbi:RB2501_15354"/>
<protein>
    <recommendedName>
        <fullName evidence="4">Lipoprotein</fullName>
    </recommendedName>
</protein>
<reference evidence="2 3" key="1">
    <citation type="journal article" date="2009" name="J. Bacteriol.">
        <title>Complete genome sequence of Robiginitalea biformata HTCC2501.</title>
        <authorList>
            <person name="Oh H.M."/>
            <person name="Giovannoni S.J."/>
            <person name="Lee K."/>
            <person name="Ferriera S."/>
            <person name="Johnson J."/>
            <person name="Cho J.C."/>
        </authorList>
    </citation>
    <scope>NUCLEOTIDE SEQUENCE [LARGE SCALE GENOMIC DNA]</scope>
    <source>
        <strain evidence="3">ATCC BAA-864 / HTCC2501 / KCTC 12146</strain>
    </source>
</reference>
<dbReference type="RefSeq" id="WP_015755033.1">
    <property type="nucleotide sequence ID" value="NC_013222.1"/>
</dbReference>
<keyword evidence="1" id="KW-0732">Signal</keyword>
<proteinExistence type="predicted"/>
<evidence type="ECO:0000256" key="1">
    <source>
        <dbReference type="SAM" id="SignalP"/>
    </source>
</evidence>
<sequence>MKYFISTTLVAALVLLLAACSGQQGIAMSEQEKEVLNSQGPDSVRIADAETEYEIIIIEPGFYNWLVSIAKPEGYYSQTFLENRNHIYVTNWNQRALQPAQYGGADLYALPIDYDPQVDYGYEVNYKLYNYFIYFQRRYNQRLGPWVPRI</sequence>
<accession>A4CLG8</accession>
<evidence type="ECO:0000313" key="3">
    <source>
        <dbReference type="Proteomes" id="UP000009049"/>
    </source>
</evidence>
<dbReference type="HOGENOM" id="CLU_148569_0_0_10"/>
<keyword evidence="3" id="KW-1185">Reference proteome</keyword>
<feature type="signal peptide" evidence="1">
    <location>
        <begin position="1"/>
        <end position="26"/>
    </location>
</feature>
<organism evidence="2 3">
    <name type="scientific">Robiginitalea biformata (strain ATCC BAA-864 / DSM 15991 / KCTC 12146 / HTCC2501)</name>
    <dbReference type="NCBI Taxonomy" id="313596"/>
    <lineage>
        <taxon>Bacteria</taxon>
        <taxon>Pseudomonadati</taxon>
        <taxon>Bacteroidota</taxon>
        <taxon>Flavobacteriia</taxon>
        <taxon>Flavobacteriales</taxon>
        <taxon>Flavobacteriaceae</taxon>
        <taxon>Robiginitalea</taxon>
    </lineage>
</organism>
<dbReference type="Proteomes" id="UP000009049">
    <property type="component" value="Chromosome"/>
</dbReference>